<evidence type="ECO:0000313" key="4">
    <source>
        <dbReference type="Proteomes" id="UP001159427"/>
    </source>
</evidence>
<feature type="region of interest" description="Disordered" evidence="1">
    <location>
        <begin position="1"/>
        <end position="22"/>
    </location>
</feature>
<protein>
    <recommendedName>
        <fullName evidence="2">OTU domain-containing protein</fullName>
    </recommendedName>
</protein>
<comment type="caution">
    <text evidence="3">The sequence shown here is derived from an EMBL/GenBank/DDBJ whole genome shotgun (WGS) entry which is preliminary data.</text>
</comment>
<gene>
    <name evidence="3" type="ORF">PEVE_00006164</name>
</gene>
<dbReference type="SUPFAM" id="SSF54001">
    <property type="entry name" value="Cysteine proteinases"/>
    <property type="match status" value="1"/>
</dbReference>
<feature type="domain" description="OTU" evidence="2">
    <location>
        <begin position="63"/>
        <end position="143"/>
    </location>
</feature>
<dbReference type="Proteomes" id="UP001159427">
    <property type="component" value="Unassembled WGS sequence"/>
</dbReference>
<dbReference type="Gene3D" id="3.90.70.80">
    <property type="match status" value="1"/>
</dbReference>
<evidence type="ECO:0000313" key="3">
    <source>
        <dbReference type="EMBL" id="CAH3014776.1"/>
    </source>
</evidence>
<organism evidence="3 4">
    <name type="scientific">Porites evermanni</name>
    <dbReference type="NCBI Taxonomy" id="104178"/>
    <lineage>
        <taxon>Eukaryota</taxon>
        <taxon>Metazoa</taxon>
        <taxon>Cnidaria</taxon>
        <taxon>Anthozoa</taxon>
        <taxon>Hexacorallia</taxon>
        <taxon>Scleractinia</taxon>
        <taxon>Fungiina</taxon>
        <taxon>Poritidae</taxon>
        <taxon>Porites</taxon>
    </lineage>
</organism>
<name>A0ABN8LGM3_9CNID</name>
<proteinExistence type="predicted"/>
<evidence type="ECO:0000259" key="2">
    <source>
        <dbReference type="PROSITE" id="PS50802"/>
    </source>
</evidence>
<dbReference type="InterPro" id="IPR050704">
    <property type="entry name" value="Peptidase_C85-like"/>
</dbReference>
<keyword evidence="4" id="KW-1185">Reference proteome</keyword>
<dbReference type="CDD" id="cd22758">
    <property type="entry name" value="OTU_232R-like"/>
    <property type="match status" value="1"/>
</dbReference>
<accession>A0ABN8LGM3</accession>
<feature type="non-terminal residue" evidence="3">
    <location>
        <position position="143"/>
    </location>
</feature>
<dbReference type="PROSITE" id="PS50802">
    <property type="entry name" value="OTU"/>
    <property type="match status" value="1"/>
</dbReference>
<dbReference type="InterPro" id="IPR038765">
    <property type="entry name" value="Papain-like_cys_pep_sf"/>
</dbReference>
<dbReference type="PANTHER" id="PTHR12419:SF11">
    <property type="entry name" value="OTU DOMAIN-CONTAINING PROTEIN DDB_G0284757"/>
    <property type="match status" value="1"/>
</dbReference>
<dbReference type="PANTHER" id="PTHR12419">
    <property type="entry name" value="OTU DOMAIN CONTAINING PROTEIN"/>
    <property type="match status" value="1"/>
</dbReference>
<dbReference type="InterPro" id="IPR003323">
    <property type="entry name" value="OTU_dom"/>
</dbReference>
<sequence>MTNYVNVKLSKDVEKNPGPTQYNTDHHELIIEPSMQNHSSTMQLNSPISSENLMQSRLGALCLQSIDVGGAGDCFFRSVSHQLYGNSNHHMHIRTAGVQFVRDNPERFIESNTENSWLRYLNNMCIQGTWADALIIQAVADIL</sequence>
<dbReference type="Pfam" id="PF02338">
    <property type="entry name" value="OTU"/>
    <property type="match status" value="1"/>
</dbReference>
<evidence type="ECO:0000256" key="1">
    <source>
        <dbReference type="SAM" id="MobiDB-lite"/>
    </source>
</evidence>
<reference evidence="3 4" key="1">
    <citation type="submission" date="2022-05" db="EMBL/GenBank/DDBJ databases">
        <authorList>
            <consortium name="Genoscope - CEA"/>
            <person name="William W."/>
        </authorList>
    </citation>
    <scope>NUCLEOTIDE SEQUENCE [LARGE SCALE GENOMIC DNA]</scope>
</reference>
<dbReference type="EMBL" id="CALNXI010000014">
    <property type="protein sequence ID" value="CAH3014776.1"/>
    <property type="molecule type" value="Genomic_DNA"/>
</dbReference>